<dbReference type="PANTHER" id="PTHR43625">
    <property type="entry name" value="AFLATOXIN B1 ALDEHYDE REDUCTASE"/>
    <property type="match status" value="1"/>
</dbReference>
<dbReference type="InterPro" id="IPR023210">
    <property type="entry name" value="NADP_OxRdtase_dom"/>
</dbReference>
<reference evidence="3" key="1">
    <citation type="submission" date="2021-01" db="EMBL/GenBank/DDBJ databases">
        <authorList>
            <person name="Corre E."/>
            <person name="Pelletier E."/>
            <person name="Niang G."/>
            <person name="Scheremetjew M."/>
            <person name="Finn R."/>
            <person name="Kale V."/>
            <person name="Holt S."/>
            <person name="Cochrane G."/>
            <person name="Meng A."/>
            <person name="Brown T."/>
            <person name="Cohen L."/>
        </authorList>
    </citation>
    <scope>NUCLEOTIDE SEQUENCE</scope>
    <source>
        <strain evidence="3">308</strain>
    </source>
</reference>
<gene>
    <name evidence="3" type="ORF">CHYS00102_LOCUS8085</name>
</gene>
<evidence type="ECO:0000259" key="2">
    <source>
        <dbReference type="Pfam" id="PF00248"/>
    </source>
</evidence>
<dbReference type="GO" id="GO:0016491">
    <property type="term" value="F:oxidoreductase activity"/>
    <property type="evidence" value="ECO:0007669"/>
    <property type="project" value="UniProtKB-KW"/>
</dbReference>
<sequence>MLISAPFRIGAFASTLYMLSKIRKAQSLQNNFIAKNNDGVVTNKVGTVLAGKDPNKALTISEIGCGTWSWGNRLLFNYDKQQDEDIYDAFKIVRDAGVNIFDTADSYGTLDLNGRAESLLGQFERRYLTEKGLGKQNKSSNANLFDGIFSPPKPNPRDLKVASKFAIYPWRLTRGSIVSAAKASVARLGRPKVELAQLHWSADNYAPWQETALWDGIADVYDAGLCDAVGVSNYGPKQLRKFSRYMEKRGVPLATCQVQYSLMTAGADVTRGAKDACDEVGCRLIAYSPLCLGLLTGKYSLDALPPNGNPRRQLFKELLPGAEPLLKTLEAVALDYGRSQSQVAINWSICKGGVPIPGARNKEMAMDNIEAAGWRLKSDAIDELDLAASRVSKPMIQNIFQTN</sequence>
<dbReference type="AlphaFoldDB" id="A0A7S1BCF8"/>
<dbReference type="InterPro" id="IPR036812">
    <property type="entry name" value="NAD(P)_OxRdtase_dom_sf"/>
</dbReference>
<dbReference type="GO" id="GO:0005737">
    <property type="term" value="C:cytoplasm"/>
    <property type="evidence" value="ECO:0007669"/>
    <property type="project" value="TreeGrafter"/>
</dbReference>
<keyword evidence="1" id="KW-0560">Oxidoreductase</keyword>
<evidence type="ECO:0000256" key="1">
    <source>
        <dbReference type="ARBA" id="ARBA00023002"/>
    </source>
</evidence>
<protein>
    <recommendedName>
        <fullName evidence="2">NADP-dependent oxidoreductase domain-containing protein</fullName>
    </recommendedName>
</protein>
<dbReference type="Pfam" id="PF00248">
    <property type="entry name" value="Aldo_ket_red"/>
    <property type="match status" value="1"/>
</dbReference>
<dbReference type="InterPro" id="IPR050791">
    <property type="entry name" value="Aldo-Keto_reductase"/>
</dbReference>
<name>A0A7S1BCF8_9STRA</name>
<dbReference type="SUPFAM" id="SSF51430">
    <property type="entry name" value="NAD(P)-linked oxidoreductase"/>
    <property type="match status" value="1"/>
</dbReference>
<proteinExistence type="predicted"/>
<dbReference type="EMBL" id="HBFR01011219">
    <property type="protein sequence ID" value="CAD8880899.1"/>
    <property type="molecule type" value="Transcribed_RNA"/>
</dbReference>
<feature type="domain" description="NADP-dependent oxidoreductase" evidence="2">
    <location>
        <begin position="62"/>
        <end position="385"/>
    </location>
</feature>
<organism evidence="3">
    <name type="scientific">Corethron hystrix</name>
    <dbReference type="NCBI Taxonomy" id="216773"/>
    <lineage>
        <taxon>Eukaryota</taxon>
        <taxon>Sar</taxon>
        <taxon>Stramenopiles</taxon>
        <taxon>Ochrophyta</taxon>
        <taxon>Bacillariophyta</taxon>
        <taxon>Coscinodiscophyceae</taxon>
        <taxon>Corethrophycidae</taxon>
        <taxon>Corethrales</taxon>
        <taxon>Corethraceae</taxon>
        <taxon>Corethron</taxon>
    </lineage>
</organism>
<evidence type="ECO:0000313" key="3">
    <source>
        <dbReference type="EMBL" id="CAD8880899.1"/>
    </source>
</evidence>
<dbReference type="Gene3D" id="3.20.20.100">
    <property type="entry name" value="NADP-dependent oxidoreductase domain"/>
    <property type="match status" value="1"/>
</dbReference>
<accession>A0A7S1BCF8</accession>
<dbReference type="PANTHER" id="PTHR43625:SF5">
    <property type="entry name" value="PYRIDOXAL REDUCTASE, CHLOROPLASTIC"/>
    <property type="match status" value="1"/>
</dbReference>
<dbReference type="CDD" id="cd19093">
    <property type="entry name" value="AKR_AtPLR-like"/>
    <property type="match status" value="1"/>
</dbReference>